<feature type="transmembrane region" description="Helical" evidence="2">
    <location>
        <begin position="64"/>
        <end position="83"/>
    </location>
</feature>
<feature type="domain" description="Potassium channel" evidence="3">
    <location>
        <begin position="102"/>
        <end position="179"/>
    </location>
</feature>
<feature type="transmembrane region" description="Helical" evidence="2">
    <location>
        <begin position="30"/>
        <end position="52"/>
    </location>
</feature>
<keyword evidence="4" id="KW-0406">Ion transport</keyword>
<evidence type="ECO:0000259" key="3">
    <source>
        <dbReference type="Pfam" id="PF07885"/>
    </source>
</evidence>
<evidence type="ECO:0000313" key="4">
    <source>
        <dbReference type="EMBL" id="MFH7596016.1"/>
    </source>
</evidence>
<feature type="transmembrane region" description="Helical" evidence="2">
    <location>
        <begin position="156"/>
        <end position="177"/>
    </location>
</feature>
<reference evidence="4 5" key="1">
    <citation type="submission" date="2024-03" db="EMBL/GenBank/DDBJ databases">
        <title>Whole genome sequencing of Streptomyces racemochromogenes, to identify antimicrobial biosynthetic gene clusters.</title>
        <authorList>
            <person name="Suryawanshi P."/>
            <person name="Krishnaraj P.U."/>
            <person name="Arun Y.P."/>
            <person name="Suryawanshi M.P."/>
            <person name="Rakshit O."/>
        </authorList>
    </citation>
    <scope>NUCLEOTIDE SEQUENCE [LARGE SCALE GENOMIC DNA]</scope>
    <source>
        <strain evidence="4 5">AUDT626</strain>
    </source>
</reference>
<dbReference type="EMBL" id="JBBDHD010000026">
    <property type="protein sequence ID" value="MFH7596016.1"/>
    <property type="molecule type" value="Genomic_DNA"/>
</dbReference>
<dbReference type="RefSeq" id="WP_395509858.1">
    <property type="nucleotide sequence ID" value="NZ_JBBDHD010000026.1"/>
</dbReference>
<feature type="transmembrane region" description="Helical" evidence="2">
    <location>
        <begin position="95"/>
        <end position="112"/>
    </location>
</feature>
<keyword evidence="4" id="KW-0813">Transport</keyword>
<keyword evidence="2" id="KW-0472">Membrane</keyword>
<feature type="compositionally biased region" description="Low complexity" evidence="1">
    <location>
        <begin position="1"/>
        <end position="19"/>
    </location>
</feature>
<keyword evidence="4" id="KW-0407">Ion channel</keyword>
<dbReference type="InterPro" id="IPR013099">
    <property type="entry name" value="K_chnl_dom"/>
</dbReference>
<dbReference type="Proteomes" id="UP001610631">
    <property type="component" value="Unassembled WGS sequence"/>
</dbReference>
<name>A0ABW7PCD9_9ACTN</name>
<gene>
    <name evidence="4" type="ORF">WDV06_13060</name>
</gene>
<evidence type="ECO:0000313" key="5">
    <source>
        <dbReference type="Proteomes" id="UP001610631"/>
    </source>
</evidence>
<proteinExistence type="predicted"/>
<keyword evidence="2" id="KW-0812">Transmembrane</keyword>
<evidence type="ECO:0000256" key="2">
    <source>
        <dbReference type="SAM" id="Phobius"/>
    </source>
</evidence>
<evidence type="ECO:0000256" key="1">
    <source>
        <dbReference type="SAM" id="MobiDB-lite"/>
    </source>
</evidence>
<comment type="caution">
    <text evidence="4">The sequence shown here is derived from an EMBL/GenBank/DDBJ whole genome shotgun (WGS) entry which is preliminary data.</text>
</comment>
<dbReference type="Pfam" id="PF07885">
    <property type="entry name" value="Ion_trans_2"/>
    <property type="match status" value="1"/>
</dbReference>
<organism evidence="4 5">
    <name type="scientific">Streptomyces racemochromogenes</name>
    <dbReference type="NCBI Taxonomy" id="67353"/>
    <lineage>
        <taxon>Bacteria</taxon>
        <taxon>Bacillati</taxon>
        <taxon>Actinomycetota</taxon>
        <taxon>Actinomycetes</taxon>
        <taxon>Kitasatosporales</taxon>
        <taxon>Streptomycetaceae</taxon>
        <taxon>Streptomyces</taxon>
    </lineage>
</organism>
<dbReference type="SUPFAM" id="SSF81324">
    <property type="entry name" value="Voltage-gated potassium channels"/>
    <property type="match status" value="1"/>
</dbReference>
<accession>A0ABW7PCD9</accession>
<feature type="region of interest" description="Disordered" evidence="1">
    <location>
        <begin position="1"/>
        <end position="23"/>
    </location>
</feature>
<keyword evidence="5" id="KW-1185">Reference proteome</keyword>
<dbReference type="Gene3D" id="1.10.287.70">
    <property type="match status" value="1"/>
</dbReference>
<protein>
    <submittedName>
        <fullName evidence="4">Potassium channel family protein</fullName>
    </submittedName>
</protein>
<sequence length="195" mass="21087">MDATDPTPDGTPPAAAAAPRQERRERRGRAALVVALRCLATITVLVSAYFLLPFTRRDVDVRDLVVGLSAVTAVFALQIRSIARSAHPRLRAIEALTTTMPLFLLMYAATYFVIEETTPGSFSESLTRTDALYFTLTVFSTVGFGDIVARTEPARVLVMTQMVVNVLAVGVATRILFGAVEAAVRRQTSGTRDPG</sequence>
<keyword evidence="2" id="KW-1133">Transmembrane helix</keyword>
<dbReference type="GO" id="GO:0034220">
    <property type="term" value="P:monoatomic ion transmembrane transport"/>
    <property type="evidence" value="ECO:0007669"/>
    <property type="project" value="UniProtKB-KW"/>
</dbReference>